<dbReference type="Proteomes" id="UP000005463">
    <property type="component" value="Unassembled WGS sequence"/>
</dbReference>
<reference evidence="1 2" key="1">
    <citation type="submission" date="2008-03" db="EMBL/GenBank/DDBJ databases">
        <title>Sequencing of the draft genome and assembly of Burkholderia ambifaria IOP40-10.</title>
        <authorList>
            <consortium name="US DOE Joint Genome Institute (JGI-PGF)"/>
            <person name="Copeland A."/>
            <person name="Lucas S."/>
            <person name="Lapidus A."/>
            <person name="Glavina del Rio T."/>
            <person name="Dalin E."/>
            <person name="Tice H."/>
            <person name="Bruce D."/>
            <person name="Goodwin L."/>
            <person name="Pitluck S."/>
            <person name="Larimer F."/>
            <person name="Land M.L."/>
            <person name="Hauser L."/>
            <person name="Tiedje J."/>
            <person name="Richardson P."/>
        </authorList>
    </citation>
    <scope>NUCLEOTIDE SEQUENCE [LARGE SCALE GENOMIC DNA]</scope>
    <source>
        <strain evidence="1 2">IOP40-10</strain>
    </source>
</reference>
<sequence>MARHNRQVAARRDLRARVARRRVFGVIAGVPLHRILTALANRIQIDVVVRCEHGIAGRRNNRRIGVQVPTRNSLKRTRIDRRYTVDAGRAAIRSLRRTGRARQVEVAASRQRYGIALNQPAEIIEVLVRTREHSATRDRAAVVDRIGMNDRDVAAGDRARVLIRAVGIDRDVLAGDDRAFASHVRRVSVQIHLRHQHRLLTTVRQCHRLIHEPHDVARQCGHLRVGQCRTDIQPELLRRLHAIGHQRLVFALVVRVVANETLARRLEDLLLNQLLLVEAIADALEDRIGIDLECIQHRVAGQPLLVIGKARVCLDQEVAARVARHLIQRVVGQTRARRDRAHDYIADIGLHGRYGPDADARHTRADQYLPANVLASNRRHAGTACTLRSRRRRRHALDRIGRFARIGQHYRQIDRL</sequence>
<accession>B1FEY0</accession>
<gene>
    <name evidence="1" type="ORF">BamIOP4010DRAFT_2590</name>
</gene>
<comment type="caution">
    <text evidence="1">The sequence shown here is derived from an EMBL/GenBank/DDBJ whole genome shotgun (WGS) entry which is preliminary data.</text>
</comment>
<organism evidence="1 2">
    <name type="scientific">Burkholderia ambifaria IOP40-10</name>
    <dbReference type="NCBI Taxonomy" id="396596"/>
    <lineage>
        <taxon>Bacteria</taxon>
        <taxon>Pseudomonadati</taxon>
        <taxon>Pseudomonadota</taxon>
        <taxon>Betaproteobacteria</taxon>
        <taxon>Burkholderiales</taxon>
        <taxon>Burkholderiaceae</taxon>
        <taxon>Burkholderia</taxon>
        <taxon>Burkholderia cepacia complex</taxon>
    </lineage>
</organism>
<dbReference type="AlphaFoldDB" id="B1FEY0"/>
<proteinExistence type="predicted"/>
<protein>
    <submittedName>
        <fullName evidence="1">Uncharacterized protein</fullName>
    </submittedName>
</protein>
<dbReference type="EMBL" id="ABLC01000055">
    <property type="protein sequence ID" value="EDT03858.1"/>
    <property type="molecule type" value="Genomic_DNA"/>
</dbReference>
<evidence type="ECO:0000313" key="2">
    <source>
        <dbReference type="Proteomes" id="UP000005463"/>
    </source>
</evidence>
<name>B1FEY0_9BURK</name>
<evidence type="ECO:0000313" key="1">
    <source>
        <dbReference type="EMBL" id="EDT03858.1"/>
    </source>
</evidence>